<organism evidence="1 2">
    <name type="scientific">Rodentibacter ratti</name>
    <dbReference type="NCBI Taxonomy" id="1906745"/>
    <lineage>
        <taxon>Bacteria</taxon>
        <taxon>Pseudomonadati</taxon>
        <taxon>Pseudomonadota</taxon>
        <taxon>Gammaproteobacteria</taxon>
        <taxon>Pasteurellales</taxon>
        <taxon>Pasteurellaceae</taxon>
        <taxon>Rodentibacter</taxon>
    </lineage>
</organism>
<dbReference type="Proteomes" id="UP000189549">
    <property type="component" value="Unassembled WGS sequence"/>
</dbReference>
<evidence type="ECO:0000313" key="1">
    <source>
        <dbReference type="EMBL" id="OOF85881.1"/>
    </source>
</evidence>
<reference evidence="1 2" key="1">
    <citation type="submission" date="2016-10" db="EMBL/GenBank/DDBJ databases">
        <title>Rodentibacter gen. nov. and new species.</title>
        <authorList>
            <person name="Christensen H."/>
        </authorList>
    </citation>
    <scope>NUCLEOTIDE SEQUENCE [LARGE SCALE GENOMIC DNA]</scope>
    <source>
        <strain evidence="1 2">Ppn157</strain>
    </source>
</reference>
<gene>
    <name evidence="1" type="ORF">BKG93_04170</name>
</gene>
<dbReference type="EMBL" id="MLAH01000017">
    <property type="protein sequence ID" value="OOF85881.1"/>
    <property type="molecule type" value="Genomic_DNA"/>
</dbReference>
<accession>A0A1V3L7S2</accession>
<dbReference type="STRING" id="1906745.BKG94_03990"/>
<comment type="caution">
    <text evidence="1">The sequence shown here is derived from an EMBL/GenBank/DDBJ whole genome shotgun (WGS) entry which is preliminary data.</text>
</comment>
<sequence>MENNVNLYRTLLGIAAVIIILAGVKLAAEIVEPFLLALFIAQLYSEYRFDHCCHSYYRTGTIIEWFRYWYGSWRDCYQYG</sequence>
<proteinExistence type="predicted"/>
<dbReference type="AlphaFoldDB" id="A0A1V3L7S2"/>
<protein>
    <submittedName>
        <fullName evidence="1">Uncharacterized protein</fullName>
    </submittedName>
</protein>
<name>A0A1V3L7S2_9PAST</name>
<evidence type="ECO:0000313" key="2">
    <source>
        <dbReference type="Proteomes" id="UP000189549"/>
    </source>
</evidence>